<evidence type="ECO:0000313" key="3">
    <source>
        <dbReference type="Proteomes" id="UP001525968"/>
    </source>
</evidence>
<accession>A0ABT2PSJ9</accession>
<dbReference type="EMBL" id="JAODYH010000007">
    <property type="protein sequence ID" value="MCT9812182.1"/>
    <property type="molecule type" value="Genomic_DNA"/>
</dbReference>
<dbReference type="Proteomes" id="UP001525968">
    <property type="component" value="Unassembled WGS sequence"/>
</dbReference>
<evidence type="ECO:0000259" key="1">
    <source>
        <dbReference type="Pfam" id="PF13577"/>
    </source>
</evidence>
<protein>
    <submittedName>
        <fullName evidence="2">Nuclear transport factor 2 family protein</fullName>
    </submittedName>
</protein>
<sequence>MSEINARPELAALRDAFFAAWSRGEWQALAPSLGEDAVLTSSQHGEGRGEADWQRLLAADARALVWMRTSNHANLVGKNGQAASSAYVIGLFRHGQQHLLFGASVVLRFRPHGPESDWSLFGARIHVNWSKGEPSLATHWRLPPSDAGWELGDAPPTIVSELDSPWALIGDALPQASAEDAVRQLYSKYSWAIDQNDIALLSDSYTDDAAGGFTPMGPLQGRHAIIGQQKSFRRHWPWMQHFADVVRLELEADGRHARMIVARIVPERPVDEAGHTLYGAHYQIRARREDDGQWRICWFDYRPGWFTDADAPAFDIGVVRA</sequence>
<dbReference type="Pfam" id="PF13577">
    <property type="entry name" value="SnoaL_4"/>
    <property type="match status" value="1"/>
</dbReference>
<keyword evidence="3" id="KW-1185">Reference proteome</keyword>
<proteinExistence type="predicted"/>
<name>A0ABT2PSJ9_9BURK</name>
<organism evidence="2 3">
    <name type="scientific">Acidovorax bellezanensis</name>
    <dbReference type="NCBI Taxonomy" id="2976702"/>
    <lineage>
        <taxon>Bacteria</taxon>
        <taxon>Pseudomonadati</taxon>
        <taxon>Pseudomonadota</taxon>
        <taxon>Betaproteobacteria</taxon>
        <taxon>Burkholderiales</taxon>
        <taxon>Comamonadaceae</taxon>
        <taxon>Acidovorax</taxon>
    </lineage>
</organism>
<dbReference type="InterPro" id="IPR037401">
    <property type="entry name" value="SnoaL-like"/>
</dbReference>
<evidence type="ECO:0000313" key="2">
    <source>
        <dbReference type="EMBL" id="MCT9812182.1"/>
    </source>
</evidence>
<dbReference type="RefSeq" id="WP_261501419.1">
    <property type="nucleotide sequence ID" value="NZ_JAODYH010000007.1"/>
</dbReference>
<comment type="caution">
    <text evidence="2">The sequence shown here is derived from an EMBL/GenBank/DDBJ whole genome shotgun (WGS) entry which is preliminary data.</text>
</comment>
<gene>
    <name evidence="2" type="ORF">N0K08_16165</name>
</gene>
<dbReference type="SUPFAM" id="SSF54427">
    <property type="entry name" value="NTF2-like"/>
    <property type="match status" value="2"/>
</dbReference>
<dbReference type="InterPro" id="IPR032710">
    <property type="entry name" value="NTF2-like_dom_sf"/>
</dbReference>
<feature type="domain" description="SnoaL-like" evidence="1">
    <location>
        <begin position="176"/>
        <end position="297"/>
    </location>
</feature>
<reference evidence="2 3" key="1">
    <citation type="submission" date="2022-09" db="EMBL/GenBank/DDBJ databases">
        <title>Draft genome of isolate Be4.</title>
        <authorList>
            <person name="Sanchez-Castro I."/>
            <person name="Martinez-Rodriguez P."/>
            <person name="Descostes M."/>
            <person name="Merroun M."/>
        </authorList>
    </citation>
    <scope>NUCLEOTIDE SEQUENCE [LARGE SCALE GENOMIC DNA]</scope>
    <source>
        <strain evidence="2 3">Be4</strain>
    </source>
</reference>
<dbReference type="Gene3D" id="3.10.450.50">
    <property type="match status" value="1"/>
</dbReference>